<dbReference type="Proteomes" id="UP000238220">
    <property type="component" value="Unassembled WGS sequence"/>
</dbReference>
<proteinExistence type="predicted"/>
<name>A0A2S5TFV3_9GAMM</name>
<keyword evidence="2" id="KW-1185">Reference proteome</keyword>
<dbReference type="AlphaFoldDB" id="A0A2S5TFV3"/>
<protein>
    <submittedName>
        <fullName evidence="1">Uncharacterized protein</fullName>
    </submittedName>
</protein>
<organism evidence="1 2">
    <name type="scientific">Solimonas fluminis</name>
    <dbReference type="NCBI Taxonomy" id="2086571"/>
    <lineage>
        <taxon>Bacteria</taxon>
        <taxon>Pseudomonadati</taxon>
        <taxon>Pseudomonadota</taxon>
        <taxon>Gammaproteobacteria</taxon>
        <taxon>Nevskiales</taxon>
        <taxon>Nevskiaceae</taxon>
        <taxon>Solimonas</taxon>
    </lineage>
</organism>
<gene>
    <name evidence="1" type="ORF">C3942_10765</name>
</gene>
<dbReference type="RefSeq" id="WP_104230388.1">
    <property type="nucleotide sequence ID" value="NZ_PSNW01000005.1"/>
</dbReference>
<dbReference type="OrthoDB" id="9182642at2"/>
<comment type="caution">
    <text evidence="1">The sequence shown here is derived from an EMBL/GenBank/DDBJ whole genome shotgun (WGS) entry which is preliminary data.</text>
</comment>
<evidence type="ECO:0000313" key="2">
    <source>
        <dbReference type="Proteomes" id="UP000238220"/>
    </source>
</evidence>
<reference evidence="1 2" key="1">
    <citation type="submission" date="2018-02" db="EMBL/GenBank/DDBJ databases">
        <title>Genome sequencing of Solimonas sp. HR-BB.</title>
        <authorList>
            <person name="Lee Y."/>
            <person name="Jeon C.O."/>
        </authorList>
    </citation>
    <scope>NUCLEOTIDE SEQUENCE [LARGE SCALE GENOMIC DNA]</scope>
    <source>
        <strain evidence="1 2">HR-BB</strain>
    </source>
</reference>
<evidence type="ECO:0000313" key="1">
    <source>
        <dbReference type="EMBL" id="PPE73873.1"/>
    </source>
</evidence>
<dbReference type="EMBL" id="PSNW01000005">
    <property type="protein sequence ID" value="PPE73873.1"/>
    <property type="molecule type" value="Genomic_DNA"/>
</dbReference>
<accession>A0A2S5TFV3</accession>
<sequence>MAAQGFRVGDRVRLLGLPPWLTHDLPADEQVELQSFVGRCAPITEIDAYGYLWLGFGATTGRGDEARYSGHCFAVPPDFVEPAAG</sequence>